<dbReference type="GO" id="GO:0015419">
    <property type="term" value="F:ABC-type sulfate transporter activity"/>
    <property type="evidence" value="ECO:0007669"/>
    <property type="project" value="InterPro"/>
</dbReference>
<feature type="transmembrane region" description="Helical" evidence="9">
    <location>
        <begin position="135"/>
        <end position="153"/>
    </location>
</feature>
<feature type="transmembrane region" description="Helical" evidence="9">
    <location>
        <begin position="94"/>
        <end position="115"/>
    </location>
</feature>
<keyword evidence="4 9" id="KW-0812">Transmembrane</keyword>
<feature type="transmembrane region" description="Helical" evidence="9">
    <location>
        <begin position="182"/>
        <end position="203"/>
    </location>
</feature>
<comment type="subunit">
    <text evidence="2">The complex is composed of two ATP-binding proteins (CysA), two transmembrane proteins (CysT and CysW) and a solute-binding protein (CysP).</text>
</comment>
<keyword evidence="7 9" id="KW-0472">Membrane</keyword>
<comment type="function">
    <text evidence="8">Part of the ABC transporter complex CysAWTP (TC 3.A.1.6.1) involved in sulfate/thiosulfate import. Probably responsible for the translocation of the substrate across the membrane.</text>
</comment>
<dbReference type="KEGG" id="sgrg:L0C25_10440"/>
<evidence type="ECO:0000256" key="1">
    <source>
        <dbReference type="ARBA" id="ARBA00004141"/>
    </source>
</evidence>
<dbReference type="RefSeq" id="WP_271636436.1">
    <property type="nucleotide sequence ID" value="NZ_CP094970.1"/>
</dbReference>
<dbReference type="NCBIfam" id="TIGR00969">
    <property type="entry name" value="3a0106s02"/>
    <property type="match status" value="1"/>
</dbReference>
<keyword evidence="12" id="KW-1185">Reference proteome</keyword>
<feature type="transmembrane region" description="Helical" evidence="9">
    <location>
        <begin position="241"/>
        <end position="263"/>
    </location>
</feature>
<feature type="transmembrane region" description="Helical" evidence="9">
    <location>
        <begin position="62"/>
        <end position="82"/>
    </location>
</feature>
<proteinExistence type="predicted"/>
<protein>
    <submittedName>
        <fullName evidence="11">Sulfate ABC transporter permease subunit</fullName>
    </submittedName>
</protein>
<evidence type="ECO:0000256" key="9">
    <source>
        <dbReference type="SAM" id="Phobius"/>
    </source>
</evidence>
<sequence length="269" mass="28981">MGSRGTAVRWGLRLVALVYVFLLVAWPVALVVKHTFADGFTALDEAFSDANVRNALMLTAEVALWAVVINLVFGVTISILLVRYEFPGKRLLSALIDVPLSVSPVVVGLALLLVYNGRDGWFGPSVEGAGLQVIFNSPGMIMATCFVALPLVIREVVPTLTEVGDDQEQAARSLGSNARQTFLRITLPSIKWAVVYGVVLSLARSLGEFGAVKIVSGNFAGQTQTATLIVEQKYQNFEQSAAYATSFILAATSVLCIVVVSILRPKERH</sequence>
<evidence type="ECO:0000256" key="6">
    <source>
        <dbReference type="ARBA" id="ARBA00023032"/>
    </source>
</evidence>
<keyword evidence="5 9" id="KW-1133">Transmembrane helix</keyword>
<dbReference type="Gene3D" id="1.10.3720.10">
    <property type="entry name" value="MetI-like"/>
    <property type="match status" value="1"/>
</dbReference>
<evidence type="ECO:0000256" key="5">
    <source>
        <dbReference type="ARBA" id="ARBA00022989"/>
    </source>
</evidence>
<evidence type="ECO:0000256" key="7">
    <source>
        <dbReference type="ARBA" id="ARBA00023136"/>
    </source>
</evidence>
<dbReference type="PANTHER" id="PTHR30406:SF1">
    <property type="entry name" value="SULFATE TRANSPORT SYSTEM PERMEASE PROTEIN CYSW"/>
    <property type="match status" value="1"/>
</dbReference>
<evidence type="ECO:0000259" key="10">
    <source>
        <dbReference type="PROSITE" id="PS50928"/>
    </source>
</evidence>
<dbReference type="InterPro" id="IPR005667">
    <property type="entry name" value="Sulph_transpt2"/>
</dbReference>
<reference evidence="11" key="1">
    <citation type="submission" date="2022-01" db="EMBL/GenBank/DDBJ databases">
        <title>Nocardioidaceae gen. sp. A5X3R13.</title>
        <authorList>
            <person name="Lopez Marin M.A."/>
            <person name="Uhlik O."/>
        </authorList>
    </citation>
    <scope>NUCLEOTIDE SEQUENCE</scope>
    <source>
        <strain evidence="11">A5X3R13</strain>
    </source>
</reference>
<dbReference type="InterPro" id="IPR000515">
    <property type="entry name" value="MetI-like"/>
</dbReference>
<dbReference type="CDD" id="cd06261">
    <property type="entry name" value="TM_PBP2"/>
    <property type="match status" value="1"/>
</dbReference>
<dbReference type="Pfam" id="PF00528">
    <property type="entry name" value="BPD_transp_1"/>
    <property type="match status" value="1"/>
</dbReference>
<dbReference type="PROSITE" id="PS50928">
    <property type="entry name" value="ABC_TM1"/>
    <property type="match status" value="1"/>
</dbReference>
<dbReference type="PANTHER" id="PTHR30406">
    <property type="entry name" value="SULFATE TRANSPORT SYSTEM PERMEASE PROTEIN"/>
    <property type="match status" value="1"/>
</dbReference>
<evidence type="ECO:0000313" key="12">
    <source>
        <dbReference type="Proteomes" id="UP001164390"/>
    </source>
</evidence>
<keyword evidence="3" id="KW-0813">Transport</keyword>
<evidence type="ECO:0000313" key="11">
    <source>
        <dbReference type="EMBL" id="UYM07461.1"/>
    </source>
</evidence>
<dbReference type="GO" id="GO:0005886">
    <property type="term" value="C:plasma membrane"/>
    <property type="evidence" value="ECO:0007669"/>
    <property type="project" value="TreeGrafter"/>
</dbReference>
<evidence type="ECO:0000256" key="2">
    <source>
        <dbReference type="ARBA" id="ARBA00011779"/>
    </source>
</evidence>
<evidence type="ECO:0000256" key="3">
    <source>
        <dbReference type="ARBA" id="ARBA00022448"/>
    </source>
</evidence>
<comment type="subcellular location">
    <subcellularLocation>
        <location evidence="1">Membrane</location>
        <topology evidence="1">Multi-pass membrane protein</topology>
    </subcellularLocation>
</comment>
<feature type="transmembrane region" description="Helical" evidence="9">
    <location>
        <begin position="12"/>
        <end position="32"/>
    </location>
</feature>
<dbReference type="InterPro" id="IPR035906">
    <property type="entry name" value="MetI-like_sf"/>
</dbReference>
<dbReference type="AlphaFoldDB" id="A0AA46TLG8"/>
<dbReference type="Proteomes" id="UP001164390">
    <property type="component" value="Chromosome"/>
</dbReference>
<keyword evidence="6" id="KW-0764">Sulfate transport</keyword>
<evidence type="ECO:0000256" key="8">
    <source>
        <dbReference type="ARBA" id="ARBA00025323"/>
    </source>
</evidence>
<evidence type="ECO:0000256" key="4">
    <source>
        <dbReference type="ARBA" id="ARBA00022692"/>
    </source>
</evidence>
<dbReference type="EMBL" id="CP094970">
    <property type="protein sequence ID" value="UYM07461.1"/>
    <property type="molecule type" value="Genomic_DNA"/>
</dbReference>
<gene>
    <name evidence="11" type="ORF">L0C25_10440</name>
</gene>
<name>A0AA46TLG8_9ACTN</name>
<organism evidence="11 12">
    <name type="scientific">Solicola gregarius</name>
    <dbReference type="NCBI Taxonomy" id="2908642"/>
    <lineage>
        <taxon>Bacteria</taxon>
        <taxon>Bacillati</taxon>
        <taxon>Actinomycetota</taxon>
        <taxon>Actinomycetes</taxon>
        <taxon>Propionibacteriales</taxon>
        <taxon>Nocardioidaceae</taxon>
        <taxon>Solicola</taxon>
    </lineage>
</organism>
<accession>A0AA46TLG8</accession>
<feature type="domain" description="ABC transmembrane type-1" evidence="10">
    <location>
        <begin position="56"/>
        <end position="264"/>
    </location>
</feature>
<dbReference type="SUPFAM" id="SSF161098">
    <property type="entry name" value="MetI-like"/>
    <property type="match status" value="1"/>
</dbReference>